<accession>A0A1T5IGK9</accession>
<evidence type="ECO:0000259" key="13">
    <source>
        <dbReference type="Pfam" id="PF01593"/>
    </source>
</evidence>
<evidence type="ECO:0000256" key="12">
    <source>
        <dbReference type="RuleBase" id="RU364052"/>
    </source>
</evidence>
<feature type="domain" description="Amine oxidase" evidence="13">
    <location>
        <begin position="28"/>
        <end position="492"/>
    </location>
</feature>
<dbReference type="InterPro" id="IPR004572">
    <property type="entry name" value="Protoporphyrinogen_oxidase"/>
</dbReference>
<protein>
    <recommendedName>
        <fullName evidence="7 12">Coproporphyrinogen III oxidase</fullName>
        <ecNumber evidence="6 12">1.3.3.15</ecNumber>
    </recommendedName>
</protein>
<comment type="pathway">
    <text evidence="4 12">Porphyrin-containing compound metabolism; protoheme biosynthesis.</text>
</comment>
<name>A0A1T5IGK9_9MICO</name>
<dbReference type="EMBL" id="FUZP01000001">
    <property type="protein sequence ID" value="SKC38321.1"/>
    <property type="molecule type" value="Genomic_DNA"/>
</dbReference>
<evidence type="ECO:0000256" key="8">
    <source>
        <dbReference type="ARBA" id="ARBA00022630"/>
    </source>
</evidence>
<keyword evidence="11 12" id="KW-0350">Heme biosynthesis</keyword>
<dbReference type="Gene3D" id="3.90.660.20">
    <property type="entry name" value="Protoporphyrinogen oxidase, mitochondrial, domain 2"/>
    <property type="match status" value="1"/>
</dbReference>
<dbReference type="Gene3D" id="3.50.50.60">
    <property type="entry name" value="FAD/NAD(P)-binding domain"/>
    <property type="match status" value="1"/>
</dbReference>
<keyword evidence="15" id="KW-1185">Reference proteome</keyword>
<dbReference type="SUPFAM" id="SSF54373">
    <property type="entry name" value="FAD-linked reductases, C-terminal domain"/>
    <property type="match status" value="1"/>
</dbReference>
<dbReference type="GO" id="GO:0006783">
    <property type="term" value="P:heme biosynthetic process"/>
    <property type="evidence" value="ECO:0007669"/>
    <property type="project" value="UniProtKB-UniRule"/>
</dbReference>
<evidence type="ECO:0000313" key="14">
    <source>
        <dbReference type="EMBL" id="SKC38321.1"/>
    </source>
</evidence>
<dbReference type="RefSeq" id="WP_079726658.1">
    <property type="nucleotide sequence ID" value="NZ_FUZP01000001.1"/>
</dbReference>
<evidence type="ECO:0000256" key="9">
    <source>
        <dbReference type="ARBA" id="ARBA00022827"/>
    </source>
</evidence>
<keyword evidence="9 12" id="KW-0274">FAD</keyword>
<dbReference type="Gene3D" id="1.10.3110.10">
    <property type="entry name" value="protoporphyrinogen ix oxidase, domain 3"/>
    <property type="match status" value="1"/>
</dbReference>
<reference evidence="14 15" key="1">
    <citation type="submission" date="2017-02" db="EMBL/GenBank/DDBJ databases">
        <authorList>
            <person name="Peterson S.W."/>
        </authorList>
    </citation>
    <scope>NUCLEOTIDE SEQUENCE [LARGE SCALE GENOMIC DNA]</scope>
    <source>
        <strain evidence="14 15">VKM Ac-2059</strain>
    </source>
</reference>
<comment type="subcellular location">
    <subcellularLocation>
        <location evidence="12">Cytoplasm</location>
    </subcellularLocation>
</comment>
<dbReference type="GO" id="GO:0004729">
    <property type="term" value="F:oxygen-dependent protoporphyrinogen oxidase activity"/>
    <property type="evidence" value="ECO:0007669"/>
    <property type="project" value="UniProtKB-UniRule"/>
</dbReference>
<keyword evidence="10 12" id="KW-0560">Oxidoreductase</keyword>
<dbReference type="NCBIfam" id="TIGR00562">
    <property type="entry name" value="proto_IX_ox"/>
    <property type="match status" value="1"/>
</dbReference>
<evidence type="ECO:0000256" key="10">
    <source>
        <dbReference type="ARBA" id="ARBA00023002"/>
    </source>
</evidence>
<evidence type="ECO:0000256" key="4">
    <source>
        <dbReference type="ARBA" id="ARBA00004744"/>
    </source>
</evidence>
<dbReference type="InterPro" id="IPR036188">
    <property type="entry name" value="FAD/NAD-bd_sf"/>
</dbReference>
<evidence type="ECO:0000256" key="3">
    <source>
        <dbReference type="ARBA" id="ARBA00002185"/>
    </source>
</evidence>
<dbReference type="Proteomes" id="UP000190857">
    <property type="component" value="Unassembled WGS sequence"/>
</dbReference>
<comment type="cofactor">
    <cofactor evidence="2 12">
        <name>FAD</name>
        <dbReference type="ChEBI" id="CHEBI:57692"/>
    </cofactor>
</comment>
<evidence type="ECO:0000256" key="7">
    <source>
        <dbReference type="ARBA" id="ARBA00019046"/>
    </source>
</evidence>
<evidence type="ECO:0000256" key="6">
    <source>
        <dbReference type="ARBA" id="ARBA00012402"/>
    </source>
</evidence>
<sequence length="506" mass="52337">MSEGHGPERHVSERHVSELHAVVVGGGVAGLVAAREIAKIGVRVTILEATDAAGGALAQVQVAGLTVDSGAESYATRGGHVAALVHDLGLDDQIVKPNPQGAWLRLPDAAGGELTIPMPKGGVLGIPSNPFADDVRLALGWGGAWRAYLDRVMPVLAIGRVHNLGRLVERRMGRKVLERLVWPVAGGVYSASPYDLEVDLAAPGLNKALTRAGSLSGAIALLRGDAKPGSAVSGLRGGMYRLVEALIDSVATLGGELRTGAPVATIESLPEADTASLAAPRWRTVLADGETLDSDFLVLAAPESVTRTLLAELPGSETLRDALDQVPDGPAPIELVTLVLDAPALDSYPRGTGILVAPGSSVRAKAMTHSDAKWSWLAERAAADGPHRHVIRLSYGRQGDADSTAALGDAELVAQALADASLLFGTPLTAEQVVDAARTPWRGTVPVATIGHRQAAERVREAVEQFEGLEVAGAWLSGTGLASVVPDASAAASRVRHAVVAETSMP</sequence>
<dbReference type="AlphaFoldDB" id="A0A1T5IGK9"/>
<dbReference type="Pfam" id="PF01593">
    <property type="entry name" value="Amino_oxidase"/>
    <property type="match status" value="1"/>
</dbReference>
<dbReference type="SUPFAM" id="SSF51905">
    <property type="entry name" value="FAD/NAD(P)-binding domain"/>
    <property type="match status" value="1"/>
</dbReference>
<organism evidence="14 15">
    <name type="scientific">Okibacterium fritillariae</name>
    <dbReference type="NCBI Taxonomy" id="123320"/>
    <lineage>
        <taxon>Bacteria</taxon>
        <taxon>Bacillati</taxon>
        <taxon>Actinomycetota</taxon>
        <taxon>Actinomycetes</taxon>
        <taxon>Micrococcales</taxon>
        <taxon>Microbacteriaceae</taxon>
        <taxon>Okibacterium</taxon>
    </lineage>
</organism>
<dbReference type="PANTHER" id="PTHR42923">
    <property type="entry name" value="PROTOPORPHYRINOGEN OXIDASE"/>
    <property type="match status" value="1"/>
</dbReference>
<comment type="catalytic activity">
    <reaction evidence="1">
        <text>coproporphyrinogen III + 3 O2 = coproporphyrin III + 3 H2O2</text>
        <dbReference type="Rhea" id="RHEA:43436"/>
        <dbReference type="ChEBI" id="CHEBI:15379"/>
        <dbReference type="ChEBI" id="CHEBI:16240"/>
        <dbReference type="ChEBI" id="CHEBI:57309"/>
        <dbReference type="ChEBI" id="CHEBI:131725"/>
        <dbReference type="EC" id="1.3.3.15"/>
    </reaction>
    <physiologicalReaction direction="left-to-right" evidence="1">
        <dbReference type="Rhea" id="RHEA:43437"/>
    </physiologicalReaction>
</comment>
<dbReference type="InterPro" id="IPR002937">
    <property type="entry name" value="Amino_oxidase"/>
</dbReference>
<dbReference type="EC" id="1.3.3.15" evidence="6 12"/>
<evidence type="ECO:0000256" key="2">
    <source>
        <dbReference type="ARBA" id="ARBA00001974"/>
    </source>
</evidence>
<evidence type="ECO:0000313" key="15">
    <source>
        <dbReference type="Proteomes" id="UP000190857"/>
    </source>
</evidence>
<dbReference type="OrthoDB" id="3450553at2"/>
<dbReference type="UniPathway" id="UPA00252"/>
<evidence type="ECO:0000256" key="1">
    <source>
        <dbReference type="ARBA" id="ARBA00001755"/>
    </source>
</evidence>
<comment type="similarity">
    <text evidence="5 12">Belongs to the protoporphyrinogen/coproporphyrinogen oxidase family. Coproporphyrinogen III oxidase subfamily.</text>
</comment>
<dbReference type="PANTHER" id="PTHR42923:SF3">
    <property type="entry name" value="PROTOPORPHYRINOGEN OXIDASE"/>
    <property type="match status" value="1"/>
</dbReference>
<dbReference type="STRING" id="123320.SAMN06309945_0438"/>
<gene>
    <name evidence="14" type="ORF">SAMN06309945_0438</name>
</gene>
<keyword evidence="12" id="KW-0963">Cytoplasm</keyword>
<proteinExistence type="inferred from homology"/>
<keyword evidence="8 12" id="KW-0285">Flavoprotein</keyword>
<comment type="function">
    <text evidence="3 12">Involved in coproporphyrin-dependent heme b biosynthesis. Catalyzes the oxidation of coproporphyrinogen III to coproporphyrin III.</text>
</comment>
<dbReference type="GO" id="GO:0005737">
    <property type="term" value="C:cytoplasm"/>
    <property type="evidence" value="ECO:0007669"/>
    <property type="project" value="UniProtKB-SubCell"/>
</dbReference>
<evidence type="ECO:0000256" key="5">
    <source>
        <dbReference type="ARBA" id="ARBA00008310"/>
    </source>
</evidence>
<dbReference type="InterPro" id="IPR050464">
    <property type="entry name" value="Zeta_carotene_desat/Oxidored"/>
</dbReference>
<evidence type="ECO:0000256" key="11">
    <source>
        <dbReference type="ARBA" id="ARBA00023133"/>
    </source>
</evidence>